<dbReference type="Pfam" id="PF12796">
    <property type="entry name" value="Ank_2"/>
    <property type="match status" value="1"/>
</dbReference>
<evidence type="ECO:0000256" key="2">
    <source>
        <dbReference type="ARBA" id="ARBA00022737"/>
    </source>
</evidence>
<dbReference type="InterPro" id="IPR002110">
    <property type="entry name" value="Ankyrin_rpt"/>
</dbReference>
<gene>
    <name evidence="5" type="ORF">E1301_Tti000078</name>
</gene>
<accession>A0A5A9N3M4</accession>
<reference evidence="5 6" key="1">
    <citation type="journal article" date="2019" name="Mol. Ecol. Resour.">
        <title>Chromosome-level genome assembly of Triplophysa tibetana, a fish adapted to the harsh high-altitude environment of the Tibetan Plateau.</title>
        <authorList>
            <person name="Yang X."/>
            <person name="Liu H."/>
            <person name="Ma Z."/>
            <person name="Zou Y."/>
            <person name="Zou M."/>
            <person name="Mao Y."/>
            <person name="Li X."/>
            <person name="Wang H."/>
            <person name="Chen T."/>
            <person name="Wang W."/>
            <person name="Yang R."/>
        </authorList>
    </citation>
    <scope>NUCLEOTIDE SEQUENCE [LARGE SCALE GENOMIC DNA]</scope>
    <source>
        <strain evidence="5">TTIB1903HZAU</strain>
        <tissue evidence="5">Muscle</tissue>
    </source>
</reference>
<sequence>MDSLPTIKHMMITKTRLSNGISYDPYQVRFTVKKARMNGAQVAKLDGNSLLKAVYQSRLRLTRLLLEGGAYVNESNERGETPLMVACQSRPADPQSVSKAKMVGYLLESGADPNIQDKSGKTALMHACLEQAGAEVVSLLLGNGADPCLEEHTGSSALIYAINASDEETLKMLIDACKARGKEVIIITPDKLACGRQMAKQYLSIPPTATGDERDKMHSTLAPCASPSDIYLSTSPQGTLSSSTSEHMFSFQDLQSMASSQPTSPSHQPSLVNRRVDKLHHLQRLHSEPWLKIPPSFLVQQHAKGTTPNEELPDITPEDERTFRMNRMAFGNCPLSRHCSVDLKESNSSNQTYNREGLRPAGGLCRNMSFDSLSSLHSLSNPNLHYKSNAGNKQDKALPHLAVSSLRNIIQRKKLGVDHYSSDSQLALTLATCPEDRKGHQEKRKLVKSQSPMLVGSRESLESVTMPCLHKRNPIGYERRGSGQLLLDPIPHSRVGILPPLNQHAPIPNITGTSNSSSIGSSNKVSAGPKLFFPSAPTGFPKDPKIKRLLMRRHSMQTEPLKRLGEFNEIFGH</sequence>
<dbReference type="PROSITE" id="PS50088">
    <property type="entry name" value="ANK_REPEAT"/>
    <property type="match status" value="1"/>
</dbReference>
<evidence type="ECO:0000256" key="1">
    <source>
        <dbReference type="ARBA" id="ARBA00010029"/>
    </source>
</evidence>
<name>A0A5A9N3M4_9TELE</name>
<comment type="similarity">
    <text evidence="1">Belongs to the ANKRD34 family.</text>
</comment>
<dbReference type="SUPFAM" id="SSF48403">
    <property type="entry name" value="Ankyrin repeat"/>
    <property type="match status" value="1"/>
</dbReference>
<protein>
    <submittedName>
        <fullName evidence="5">Ankyrin repeat domain-containing protein 34B</fullName>
    </submittedName>
</protein>
<evidence type="ECO:0000256" key="4">
    <source>
        <dbReference type="PROSITE-ProRule" id="PRU00023"/>
    </source>
</evidence>
<dbReference type="Gene3D" id="1.25.40.20">
    <property type="entry name" value="Ankyrin repeat-containing domain"/>
    <property type="match status" value="1"/>
</dbReference>
<dbReference type="EMBL" id="SOYY01000023">
    <property type="protein sequence ID" value="KAA0704280.1"/>
    <property type="molecule type" value="Genomic_DNA"/>
</dbReference>
<feature type="repeat" description="ANK" evidence="4">
    <location>
        <begin position="78"/>
        <end position="118"/>
    </location>
</feature>
<keyword evidence="3 4" id="KW-0040">ANK repeat</keyword>
<dbReference type="PANTHER" id="PTHR24156:SF1">
    <property type="entry name" value="ANKYRIN REPEAT DOMAIN-CONTAINING PROTEIN 34B"/>
    <property type="match status" value="1"/>
</dbReference>
<evidence type="ECO:0000313" key="5">
    <source>
        <dbReference type="EMBL" id="KAA0704280.1"/>
    </source>
</evidence>
<evidence type="ECO:0000313" key="6">
    <source>
        <dbReference type="Proteomes" id="UP000324632"/>
    </source>
</evidence>
<proteinExistence type="inferred from homology"/>
<evidence type="ECO:0000256" key="3">
    <source>
        <dbReference type="ARBA" id="ARBA00023043"/>
    </source>
</evidence>
<dbReference type="PROSITE" id="PS50297">
    <property type="entry name" value="ANK_REP_REGION"/>
    <property type="match status" value="1"/>
</dbReference>
<organism evidence="5 6">
    <name type="scientific">Triplophysa tibetana</name>
    <dbReference type="NCBI Taxonomy" id="1572043"/>
    <lineage>
        <taxon>Eukaryota</taxon>
        <taxon>Metazoa</taxon>
        <taxon>Chordata</taxon>
        <taxon>Craniata</taxon>
        <taxon>Vertebrata</taxon>
        <taxon>Euteleostomi</taxon>
        <taxon>Actinopterygii</taxon>
        <taxon>Neopterygii</taxon>
        <taxon>Teleostei</taxon>
        <taxon>Ostariophysi</taxon>
        <taxon>Cypriniformes</taxon>
        <taxon>Nemacheilidae</taxon>
        <taxon>Triplophysa</taxon>
    </lineage>
</organism>
<dbReference type="InterPro" id="IPR036770">
    <property type="entry name" value="Ankyrin_rpt-contain_sf"/>
</dbReference>
<dbReference type="InterPro" id="IPR042637">
    <property type="entry name" value="AN34A/B/C"/>
</dbReference>
<dbReference type="PANTHER" id="PTHR24156">
    <property type="entry name" value="ANK_REP_REGION DOMAIN-CONTAINING PROTEIN"/>
    <property type="match status" value="1"/>
</dbReference>
<dbReference type="SMART" id="SM00248">
    <property type="entry name" value="ANK"/>
    <property type="match status" value="4"/>
</dbReference>
<dbReference type="AlphaFoldDB" id="A0A5A9N3M4"/>
<keyword evidence="6" id="KW-1185">Reference proteome</keyword>
<comment type="caution">
    <text evidence="5">The sequence shown here is derived from an EMBL/GenBank/DDBJ whole genome shotgun (WGS) entry which is preliminary data.</text>
</comment>
<keyword evidence="2" id="KW-0677">Repeat</keyword>
<dbReference type="Proteomes" id="UP000324632">
    <property type="component" value="Chromosome 23"/>
</dbReference>